<evidence type="ECO:0000313" key="2">
    <source>
        <dbReference type="Proteomes" id="UP001642482"/>
    </source>
</evidence>
<dbReference type="Proteomes" id="UP001642482">
    <property type="component" value="Unassembled WGS sequence"/>
</dbReference>
<name>A0ABP0CZ36_9PEZI</name>
<reference evidence="1 2" key="1">
    <citation type="submission" date="2024-01" db="EMBL/GenBank/DDBJ databases">
        <authorList>
            <person name="Allen C."/>
            <person name="Tagirdzhanova G."/>
        </authorList>
    </citation>
    <scope>NUCLEOTIDE SEQUENCE [LARGE SCALE GENOMIC DNA]</scope>
</reference>
<keyword evidence="2" id="KW-1185">Reference proteome</keyword>
<organism evidence="1 2">
    <name type="scientific">Sporothrix eucalyptigena</name>
    <dbReference type="NCBI Taxonomy" id="1812306"/>
    <lineage>
        <taxon>Eukaryota</taxon>
        <taxon>Fungi</taxon>
        <taxon>Dikarya</taxon>
        <taxon>Ascomycota</taxon>
        <taxon>Pezizomycotina</taxon>
        <taxon>Sordariomycetes</taxon>
        <taxon>Sordariomycetidae</taxon>
        <taxon>Ophiostomatales</taxon>
        <taxon>Ophiostomataceae</taxon>
        <taxon>Sporothrix</taxon>
    </lineage>
</organism>
<gene>
    <name evidence="1" type="ORF">SEUCBS140593_009532</name>
</gene>
<accession>A0ABP0CZ36</accession>
<evidence type="ECO:0000313" key="1">
    <source>
        <dbReference type="EMBL" id="CAK7236180.1"/>
    </source>
</evidence>
<dbReference type="EMBL" id="CAWUHD010000158">
    <property type="protein sequence ID" value="CAK7236180.1"/>
    <property type="molecule type" value="Genomic_DNA"/>
</dbReference>
<sequence>MPKACDACRARKLKWDISSSGSESSRAWTETALPVVPAPSLALTTVHPSVNQTQHDFSFFLHTIYATWPIIHADEFRAKLRRGEDDLDFQLLVHALDLLQQTYLHAFLPTDTTDMRVRARIAAIDQRRCTYDYAETATADTVVVSLALFVACIVLNKNKRALLYLSEAGTLADIVTPRSRIEAMRIQRLQALVFITGGATGLLTGDAAWERSLPQTLRVEDLQSWYDSEDDEKEGGDNTVRDLDRYAVRQLRQMTRTYMARQGCFGGWADLILPDEDHTMSLPGTPTVRITTADVRITQLWFSCERRPNNTATDLPESIGRQALAWARSLAPNELRIVGLGKMVDIVASLVQRCGSGNGLHMDTGEVALLATDLMAAIGTADYEGKYTTALAECQSMLGAVGRDMTQEMYVYVENLL</sequence>
<protein>
    <submittedName>
        <fullName evidence="1">Uncharacterized protein</fullName>
    </submittedName>
</protein>
<proteinExistence type="predicted"/>
<comment type="caution">
    <text evidence="1">The sequence shown here is derived from an EMBL/GenBank/DDBJ whole genome shotgun (WGS) entry which is preliminary data.</text>
</comment>